<gene>
    <name evidence="7" type="ORF">Vretifemale_2893</name>
    <name evidence="8" type="ORF">Vretimale_4316</name>
</gene>
<keyword evidence="1" id="KW-0479">Metal-binding</keyword>
<reference evidence="7" key="1">
    <citation type="journal article" date="2021" name="Proc. Natl. Acad. Sci. U.S.A.">
        <title>Three genomes in the algal genus Volvox reveal the fate of a haploid sex-determining region after a transition to homothallism.</title>
        <authorList>
            <person name="Yamamoto K."/>
            <person name="Hamaji T."/>
            <person name="Kawai-Toyooka H."/>
            <person name="Matsuzaki R."/>
            <person name="Takahashi F."/>
            <person name="Nishimura Y."/>
            <person name="Kawachi M."/>
            <person name="Noguchi H."/>
            <person name="Minakuchi Y."/>
            <person name="Umen J.G."/>
            <person name="Toyoda A."/>
            <person name="Nozaki H."/>
        </authorList>
    </citation>
    <scope>NUCLEOTIDE SEQUENCE</scope>
    <source>
        <strain evidence="8">NIES-3785</strain>
        <strain evidence="7">NIES-3786</strain>
    </source>
</reference>
<dbReference type="SMART" id="SM00184">
    <property type="entry name" value="RING"/>
    <property type="match status" value="1"/>
</dbReference>
<dbReference type="PROSITE" id="PS00518">
    <property type="entry name" value="ZF_RING_1"/>
    <property type="match status" value="1"/>
</dbReference>
<dbReference type="Proteomes" id="UP000747110">
    <property type="component" value="Unassembled WGS sequence"/>
</dbReference>
<evidence type="ECO:0000313" key="7">
    <source>
        <dbReference type="EMBL" id="GIL72563.1"/>
    </source>
</evidence>
<dbReference type="InterPro" id="IPR055328">
    <property type="entry name" value="HEI10-like"/>
</dbReference>
<keyword evidence="3" id="KW-0862">Zinc</keyword>
<accession>A0A8J4BZD7</accession>
<proteinExistence type="predicted"/>
<dbReference type="InterPro" id="IPR013083">
    <property type="entry name" value="Znf_RING/FYVE/PHD"/>
</dbReference>
<evidence type="ECO:0000256" key="3">
    <source>
        <dbReference type="ARBA" id="ARBA00022833"/>
    </source>
</evidence>
<dbReference type="EMBL" id="BNCQ01000006">
    <property type="protein sequence ID" value="GIL99051.1"/>
    <property type="molecule type" value="Genomic_DNA"/>
</dbReference>
<dbReference type="EMBL" id="BNCP01000004">
    <property type="protein sequence ID" value="GIL72563.1"/>
    <property type="molecule type" value="Genomic_DNA"/>
</dbReference>
<evidence type="ECO:0000259" key="6">
    <source>
        <dbReference type="PROSITE" id="PS50089"/>
    </source>
</evidence>
<dbReference type="AlphaFoldDB" id="A0A8J4BZD7"/>
<evidence type="ECO:0000313" key="8">
    <source>
        <dbReference type="EMBL" id="GIL99051.1"/>
    </source>
</evidence>
<name>A0A8J4BZD7_9CHLO</name>
<keyword evidence="2 4" id="KW-0863">Zinc-finger</keyword>
<dbReference type="SUPFAM" id="SSF57850">
    <property type="entry name" value="RING/U-box"/>
    <property type="match status" value="1"/>
</dbReference>
<dbReference type="OrthoDB" id="543641at2759"/>
<dbReference type="PROSITE" id="PS50089">
    <property type="entry name" value="ZF_RING_2"/>
    <property type="match status" value="1"/>
</dbReference>
<dbReference type="PANTHER" id="PTHR47384">
    <property type="entry name" value="E3 UBIQUITIN-PROTEIN LIGASE CCNB1IP1 HOMOLOG"/>
    <property type="match status" value="1"/>
</dbReference>
<evidence type="ECO:0000256" key="1">
    <source>
        <dbReference type="ARBA" id="ARBA00022723"/>
    </source>
</evidence>
<evidence type="ECO:0000256" key="2">
    <source>
        <dbReference type="ARBA" id="ARBA00022771"/>
    </source>
</evidence>
<evidence type="ECO:0000313" key="9">
    <source>
        <dbReference type="Proteomes" id="UP000747110"/>
    </source>
</evidence>
<dbReference type="Pfam" id="PF14634">
    <property type="entry name" value="zf-RING_5"/>
    <property type="match status" value="1"/>
</dbReference>
<dbReference type="PANTHER" id="PTHR47384:SF2">
    <property type="entry name" value="E3 UBIQUITIN-PROTEIN LIGASE CCNB1IP1 HOMOLOG"/>
    <property type="match status" value="1"/>
</dbReference>
<organism evidence="7 9">
    <name type="scientific">Volvox reticuliferus</name>
    <dbReference type="NCBI Taxonomy" id="1737510"/>
    <lineage>
        <taxon>Eukaryota</taxon>
        <taxon>Viridiplantae</taxon>
        <taxon>Chlorophyta</taxon>
        <taxon>core chlorophytes</taxon>
        <taxon>Chlorophyceae</taxon>
        <taxon>CS clade</taxon>
        <taxon>Chlamydomonadales</taxon>
        <taxon>Volvocaceae</taxon>
        <taxon>Volvox</taxon>
    </lineage>
</organism>
<dbReference type="InterPro" id="IPR001841">
    <property type="entry name" value="Znf_RING"/>
</dbReference>
<dbReference type="Proteomes" id="UP000722791">
    <property type="component" value="Unassembled WGS sequence"/>
</dbReference>
<protein>
    <recommendedName>
        <fullName evidence="6">RING-type domain-containing protein</fullName>
    </recommendedName>
</protein>
<evidence type="ECO:0000256" key="4">
    <source>
        <dbReference type="PROSITE-ProRule" id="PRU00175"/>
    </source>
</evidence>
<feature type="coiled-coil region" evidence="5">
    <location>
        <begin position="130"/>
        <end position="178"/>
    </location>
</feature>
<feature type="domain" description="RING-type" evidence="6">
    <location>
        <begin position="4"/>
        <end position="43"/>
    </location>
</feature>
<keyword evidence="9" id="KW-1185">Reference proteome</keyword>
<comment type="caution">
    <text evidence="7">The sequence shown here is derived from an EMBL/GenBank/DDBJ whole genome shotgun (WGS) entry which is preliminary data.</text>
</comment>
<dbReference type="Gene3D" id="3.30.40.10">
    <property type="entry name" value="Zinc/RING finger domain, C3HC4 (zinc finger)"/>
    <property type="match status" value="1"/>
</dbReference>
<keyword evidence="5" id="KW-0175">Coiled coil</keyword>
<sequence>MLGCNSCWCDLDGKAVVTACQHLFCLKCAQQIVESNSGCPICNSVITKSTIKLVQSLHDTSAAKMLLCGQRPETALASALASVQFYVTQQQMQAQLRESQLNKKLMKVQEACRRKVEEVHKAYTQTKRKYEEAMQCNEQIQQDKQDLQAKYAQKSMQARKLQEMVKNMQHDMEALRASNAKIPVLGGAPGTGRTPLSPLAPGDVVTTVQRTQVFANLSSPPALGGYGGGKHQTVVPSSGRVQGITGGYRVQHGGHSAGCSGDVGGFLGGSFSAGSPIQSVHGLGRTSPLRAGPGVGMRHVNGAITAGQDPNNSALRKILGMAPAQNGLLGGRNMGSTRPDLFSM</sequence>
<dbReference type="InterPro" id="IPR017907">
    <property type="entry name" value="Znf_RING_CS"/>
</dbReference>
<evidence type="ECO:0000256" key="5">
    <source>
        <dbReference type="SAM" id="Coils"/>
    </source>
</evidence>
<dbReference type="GO" id="GO:0008270">
    <property type="term" value="F:zinc ion binding"/>
    <property type="evidence" value="ECO:0007669"/>
    <property type="project" value="UniProtKB-KW"/>
</dbReference>